<dbReference type="RefSeq" id="XP_052744190.1">
    <property type="nucleotide sequence ID" value="XM_052888230.1"/>
</dbReference>
<feature type="chain" id="PRO_5047159235" evidence="2">
    <location>
        <begin position="22"/>
        <end position="682"/>
    </location>
</feature>
<feature type="compositionally biased region" description="Basic and acidic residues" evidence="1">
    <location>
        <begin position="671"/>
        <end position="682"/>
    </location>
</feature>
<evidence type="ECO:0000256" key="1">
    <source>
        <dbReference type="SAM" id="MobiDB-lite"/>
    </source>
</evidence>
<evidence type="ECO:0000256" key="2">
    <source>
        <dbReference type="SAM" id="SignalP"/>
    </source>
</evidence>
<name>A0ABM3LYP1_BICAN</name>
<keyword evidence="3" id="KW-1185">Reference proteome</keyword>
<evidence type="ECO:0000313" key="4">
    <source>
        <dbReference type="RefSeq" id="XP_052744190.1"/>
    </source>
</evidence>
<organism evidence="3 4">
    <name type="scientific">Bicyclus anynana</name>
    <name type="common">Squinting bush brown butterfly</name>
    <dbReference type="NCBI Taxonomy" id="110368"/>
    <lineage>
        <taxon>Eukaryota</taxon>
        <taxon>Metazoa</taxon>
        <taxon>Ecdysozoa</taxon>
        <taxon>Arthropoda</taxon>
        <taxon>Hexapoda</taxon>
        <taxon>Insecta</taxon>
        <taxon>Pterygota</taxon>
        <taxon>Neoptera</taxon>
        <taxon>Endopterygota</taxon>
        <taxon>Lepidoptera</taxon>
        <taxon>Glossata</taxon>
        <taxon>Ditrysia</taxon>
        <taxon>Papilionoidea</taxon>
        <taxon>Nymphalidae</taxon>
        <taxon>Satyrinae</taxon>
        <taxon>Satyrini</taxon>
        <taxon>Mycalesina</taxon>
        <taxon>Bicyclus</taxon>
    </lineage>
</organism>
<sequence length="682" mass="79507">MFLVVLCVKITIAMSLLRTKSDRINALRKQYDAFLDEDKKRKDRNEFILGRLEKMRMSTPAVVPVRHVMGNPQINNYNFIPQERSDYVKKLRFDNSILRSREYDASPKCITKDEEILLQEICKKYILIPRLRPINENSVTFYQPPLLNTTPMENIDTDWRNKYNILDELKKIEKEDSSGVSKENSHLMNDKIVKSHELNIIKSNIGEAMVNNTDKDTINNSQQNKMQLNALQTYSPDTVSKIDLESDSNILLERNKNMIPKYVKNIEFENEVSPTPVFVSSNQEEYIMDSNETNKEFYPHENIIQAEQINENMNNEKVPFNQIQNVELNEHKGIHNNVPTKKGAEFVSINTQNVINAPIAQPNVMELSNSDVVHSNITSLNETEDIDLHLKEDEVSGYPVETIEYQEPYSNVGQNETMAEKIPQEYEPPNEATIISDNVISSQINEFETEQKQMFYSEETGYTENVDTVGDTTQNEQYSYYDESQQEQPYYPEVNEHVESTEQYDPSYEQQYVGNYDENVNADYENQQYGLENYENHQEVTNVNYEQHPNQQEIIQHQPDVSTENYDQQQVNYEYQQSGYLDNVDQSHIENTNIYDTQASEHVNYDNQEYNEIGEIEQPAHPDQSTYENQQNYVQNSEHETIQNLEQQLDSEEGYTETKILPNEPATEGQNVKELESNIKTT</sequence>
<reference evidence="4" key="1">
    <citation type="submission" date="2025-08" db="UniProtKB">
        <authorList>
            <consortium name="RefSeq"/>
        </authorList>
    </citation>
    <scope>IDENTIFICATION</scope>
</reference>
<accession>A0ABM3LYP1</accession>
<feature type="signal peptide" evidence="2">
    <location>
        <begin position="1"/>
        <end position="21"/>
    </location>
</feature>
<protein>
    <submittedName>
        <fullName evidence="4">Component of gems protein 1 isoform X1</fullName>
    </submittedName>
</protein>
<feature type="region of interest" description="Disordered" evidence="1">
    <location>
        <begin position="660"/>
        <end position="682"/>
    </location>
</feature>
<gene>
    <name evidence="4" type="primary">LOC112044309</name>
</gene>
<dbReference type="GeneID" id="112044309"/>
<evidence type="ECO:0000313" key="3">
    <source>
        <dbReference type="Proteomes" id="UP001652582"/>
    </source>
</evidence>
<keyword evidence="2" id="KW-0732">Signal</keyword>
<dbReference type="Proteomes" id="UP001652582">
    <property type="component" value="Chromosome 21"/>
</dbReference>
<proteinExistence type="predicted"/>